<evidence type="ECO:0000313" key="3">
    <source>
        <dbReference type="Proteomes" id="UP000236319"/>
    </source>
</evidence>
<dbReference type="VEuPathDB" id="PiroplasmaDB:BOVATA_025840"/>
<feature type="region of interest" description="Disordered" evidence="1">
    <location>
        <begin position="392"/>
        <end position="606"/>
    </location>
</feature>
<dbReference type="RefSeq" id="XP_028867334.1">
    <property type="nucleotide sequence ID" value="XM_029011501.1"/>
</dbReference>
<feature type="compositionally biased region" description="Low complexity" evidence="1">
    <location>
        <begin position="591"/>
        <end position="605"/>
    </location>
</feature>
<dbReference type="GeneID" id="39874861"/>
<reference evidence="2 3" key="1">
    <citation type="journal article" date="2017" name="BMC Genomics">
        <title>Whole-genome assembly of Babesia ovata and comparative genomics between closely related pathogens.</title>
        <authorList>
            <person name="Yamagishi J."/>
            <person name="Asada M."/>
            <person name="Hakimi H."/>
            <person name="Tanaka T.Q."/>
            <person name="Sugimoto C."/>
            <person name="Kawazu S."/>
        </authorList>
    </citation>
    <scope>NUCLEOTIDE SEQUENCE [LARGE SCALE GENOMIC DNA]</scope>
    <source>
        <strain evidence="2 3">Miyake</strain>
    </source>
</reference>
<protein>
    <submittedName>
        <fullName evidence="2">Ribosome binding protein, putative</fullName>
    </submittedName>
</protein>
<dbReference type="AlphaFoldDB" id="A0A2H6KDM4"/>
<feature type="compositionally biased region" description="Pro residues" evidence="1">
    <location>
        <begin position="551"/>
        <end position="565"/>
    </location>
</feature>
<comment type="caution">
    <text evidence="2">The sequence shown here is derived from an EMBL/GenBank/DDBJ whole genome shotgun (WGS) entry which is preliminary data.</text>
</comment>
<name>A0A2H6KDM4_9APIC</name>
<keyword evidence="3" id="KW-1185">Reference proteome</keyword>
<dbReference type="EMBL" id="BDSA01000002">
    <property type="protein sequence ID" value="GBE61091.1"/>
    <property type="molecule type" value="Genomic_DNA"/>
</dbReference>
<feature type="compositionally biased region" description="Polar residues" evidence="1">
    <location>
        <begin position="430"/>
        <end position="464"/>
    </location>
</feature>
<proteinExistence type="predicted"/>
<sequence>MATKIQLNTLKDCFKFLEWLYKGDGKDRLKEVSQNLHSRIKNHFSSTFLKEGYVEQGLSPFLEKASRIYGRLSKDPQPGDYGGKNATEIVDALLDCHPKFFAAMYFLQYCVNNTFGTLGGGGWEKNYPGYENKPWLGRNDWGGDLQEYLRSVKPEDYGGIIPGGCGFEEVRYGHWDSAGYSQGTKMYLDLQEILKRDIYNFFRSVFVSSAVAYSGVNKENTANALSLVRTFCDIVKNEPSSDGGDLLKKLNADLQKYNPPKSICWKDLREHCAQLRNQIDKIFKHYRFDFTGQVTKVSDLNEIELAGKTADWLRGNVVKVRGHLNKIEEYKTGQHFGEYFTKNLFPYGFAFSDKSRSISSTEVRNLMSDLYNVSKQLSENRLHLDRLKDILDGNYRNSCPPASPSKKPEAPPAKPVVTKAEATKPTATKNEGTSNQGKKAEGAQNQGEKAEGTPNQSNGQSGDVSSGPPVLKSAPDLPPVGGGDSGPKGASGAVVKGSSVTVTPAVSTDSTSRLCSIPNSPPPAFLPGGAASSGQPGVGGQGSPAGVTPAPQHPPPQVPAPPQPPGVSGSGSGTTGGQVVTLQTSQDAVHSSSSGANTSGTTAAGVGRGIHVELSYTKGTIHCDTRPVLTL</sequence>
<evidence type="ECO:0000256" key="1">
    <source>
        <dbReference type="SAM" id="MobiDB-lite"/>
    </source>
</evidence>
<feature type="compositionally biased region" description="Polar residues" evidence="1">
    <location>
        <begin position="498"/>
        <end position="518"/>
    </location>
</feature>
<dbReference type="Proteomes" id="UP000236319">
    <property type="component" value="Unassembled WGS sequence"/>
</dbReference>
<accession>A0A2H6KDM4</accession>
<gene>
    <name evidence="2" type="ORF">BOVATA_025840</name>
</gene>
<evidence type="ECO:0000313" key="2">
    <source>
        <dbReference type="EMBL" id="GBE61091.1"/>
    </source>
</evidence>
<organism evidence="2 3">
    <name type="scientific">Babesia ovata</name>
    <dbReference type="NCBI Taxonomy" id="189622"/>
    <lineage>
        <taxon>Eukaryota</taxon>
        <taxon>Sar</taxon>
        <taxon>Alveolata</taxon>
        <taxon>Apicomplexa</taxon>
        <taxon>Aconoidasida</taxon>
        <taxon>Piroplasmida</taxon>
        <taxon>Babesiidae</taxon>
        <taxon>Babesia</taxon>
    </lineage>
</organism>
<feature type="compositionally biased region" description="Low complexity" evidence="1">
    <location>
        <begin position="415"/>
        <end position="429"/>
    </location>
</feature>